<evidence type="ECO:0000256" key="1">
    <source>
        <dbReference type="ARBA" id="ARBA00022679"/>
    </source>
</evidence>
<dbReference type="AlphaFoldDB" id="A0A1F5YRM4"/>
<dbReference type="NCBIfam" id="NF006415">
    <property type="entry name" value="PRK08662.1"/>
    <property type="match status" value="1"/>
</dbReference>
<reference evidence="4 5" key="1">
    <citation type="journal article" date="2016" name="Nat. Commun.">
        <title>Thousands of microbial genomes shed light on interconnected biogeochemical processes in an aquifer system.</title>
        <authorList>
            <person name="Anantharaman K."/>
            <person name="Brown C.T."/>
            <person name="Hug L.A."/>
            <person name="Sharon I."/>
            <person name="Castelle C.J."/>
            <person name="Probst A.J."/>
            <person name="Thomas B.C."/>
            <person name="Singh A."/>
            <person name="Wilkins M.J."/>
            <person name="Karaoz U."/>
            <person name="Brodie E.L."/>
            <person name="Williams K.H."/>
            <person name="Hubbard S.S."/>
            <person name="Banfield J.F."/>
        </authorList>
    </citation>
    <scope>NUCLEOTIDE SEQUENCE [LARGE SCALE GENOMIC DNA]</scope>
</reference>
<dbReference type="GO" id="GO:0009435">
    <property type="term" value="P:NAD+ biosynthetic process"/>
    <property type="evidence" value="ECO:0007669"/>
    <property type="project" value="InterPro"/>
</dbReference>
<dbReference type="SUPFAM" id="SSF54675">
    <property type="entry name" value="Nicotinate/Quinolinate PRTase N-terminal domain-like"/>
    <property type="match status" value="1"/>
</dbReference>
<proteinExistence type="predicted"/>
<evidence type="ECO:0000259" key="3">
    <source>
        <dbReference type="Pfam" id="PF02749"/>
    </source>
</evidence>
<dbReference type="Gene3D" id="3.90.1170.20">
    <property type="entry name" value="Quinolinate phosphoribosyl transferase, N-terminal domain"/>
    <property type="match status" value="1"/>
</dbReference>
<dbReference type="Gene3D" id="3.20.20.70">
    <property type="entry name" value="Aldolase class I"/>
    <property type="match status" value="1"/>
</dbReference>
<dbReference type="InterPro" id="IPR036068">
    <property type="entry name" value="Nicotinate_pribotase-like_C"/>
</dbReference>
<dbReference type="PANTHER" id="PTHR43202:SF1">
    <property type="entry name" value="NICOTINATE PHOSPHORIBOSYLTRANSFERASE"/>
    <property type="match status" value="1"/>
</dbReference>
<dbReference type="PANTHER" id="PTHR43202">
    <property type="entry name" value="NICOTINATE-NUCLEOTIDE PYROPHOSPHORYLASE"/>
    <property type="match status" value="1"/>
</dbReference>
<keyword evidence="4" id="KW-0328">Glycosyltransferase</keyword>
<dbReference type="InterPro" id="IPR037128">
    <property type="entry name" value="Quinolinate_PRibosylTase_N_sf"/>
</dbReference>
<name>A0A1F5YRM4_9BACT</name>
<dbReference type="InterPro" id="IPR002638">
    <property type="entry name" value="Quinolinate_PRibosylTrfase_C"/>
</dbReference>
<comment type="caution">
    <text evidence="4">The sequence shown here is derived from an EMBL/GenBank/DDBJ whole genome shotgun (WGS) entry which is preliminary data.</text>
</comment>
<dbReference type="InterPro" id="IPR053190">
    <property type="entry name" value="NAPRTase-like"/>
</dbReference>
<feature type="domain" description="Quinolinate phosphoribosyl transferase C-terminal" evidence="2">
    <location>
        <begin position="132"/>
        <end position="320"/>
    </location>
</feature>
<dbReference type="Pfam" id="PF02749">
    <property type="entry name" value="QRPTase_N"/>
    <property type="match status" value="1"/>
</dbReference>
<dbReference type="InterPro" id="IPR022412">
    <property type="entry name" value="Quinolinate_PRibosylTrfase_N"/>
</dbReference>
<organism evidence="4 5">
    <name type="scientific">Candidatus Glassbacteria bacterium RIFCSPLOWO2_12_FULL_58_11</name>
    <dbReference type="NCBI Taxonomy" id="1817867"/>
    <lineage>
        <taxon>Bacteria</taxon>
        <taxon>Candidatus Glassiibacteriota</taxon>
    </lineage>
</organism>
<gene>
    <name evidence="4" type="ORF">A3F83_03315</name>
</gene>
<keyword evidence="1 4" id="KW-0808">Transferase</keyword>
<evidence type="ECO:0000259" key="2">
    <source>
        <dbReference type="Pfam" id="PF01729"/>
    </source>
</evidence>
<evidence type="ECO:0000313" key="4">
    <source>
        <dbReference type="EMBL" id="OGG02627.1"/>
    </source>
</evidence>
<sequence>MAVKKTDLKNIEDLERVAADDGVRFFSATHEEIRKGHVTDIYFLKTLHILRAEGLDRTVAVADIHTSADGVLAGVEEVRRLLRGLSVRLSSLAEGERMSRGETVMRLEGPYGEYCLHETALLGILSSSSGWATAAAACVAAAGRMPVACFASRHLHPAVSPVMERAALLAGCRSASNILGARLAGTSPQGTLPHSLVLTVGDTLKTGELYLKHLSGSGPLVCLVDTFMDEAWESLRLAEALGTHLYGVRLDTPGERGGVTPALVREVRARLDQAGHSRVKIFLSGGITPERIPELAAAGADAVGVGSYISDASPIDMTLDLKVIGGKAIAKRGRIPGPARNPRLK</sequence>
<feature type="domain" description="Quinolinate phosphoribosyl transferase N-terminal" evidence="3">
    <location>
        <begin position="40"/>
        <end position="129"/>
    </location>
</feature>
<evidence type="ECO:0000313" key="5">
    <source>
        <dbReference type="Proteomes" id="UP000179129"/>
    </source>
</evidence>
<accession>A0A1F5YRM4</accession>
<dbReference type="GO" id="GO:0004514">
    <property type="term" value="F:nicotinate-nucleotide diphosphorylase (carboxylating) activity"/>
    <property type="evidence" value="ECO:0007669"/>
    <property type="project" value="InterPro"/>
</dbReference>
<dbReference type="Proteomes" id="UP000179129">
    <property type="component" value="Unassembled WGS sequence"/>
</dbReference>
<dbReference type="Pfam" id="PF01729">
    <property type="entry name" value="QRPTase_C"/>
    <property type="match status" value="1"/>
</dbReference>
<dbReference type="STRING" id="1817867.A3F83_03315"/>
<dbReference type="InterPro" id="IPR013785">
    <property type="entry name" value="Aldolase_TIM"/>
</dbReference>
<protein>
    <submittedName>
        <fullName evidence="4">Nicotinate phosphoribosyltransferase</fullName>
    </submittedName>
</protein>
<dbReference type="EMBL" id="MFIX01000180">
    <property type="protein sequence ID" value="OGG02627.1"/>
    <property type="molecule type" value="Genomic_DNA"/>
</dbReference>
<dbReference type="SUPFAM" id="SSF51690">
    <property type="entry name" value="Nicotinate/Quinolinate PRTase C-terminal domain-like"/>
    <property type="match status" value="1"/>
</dbReference>